<reference evidence="3 4" key="1">
    <citation type="submission" date="2020-04" db="EMBL/GenBank/DDBJ databases">
        <title>Rhodospirillaceae bacterium KN72 isolated from deep sea.</title>
        <authorList>
            <person name="Zhang D.-C."/>
        </authorList>
    </citation>
    <scope>NUCLEOTIDE SEQUENCE [LARGE SCALE GENOMIC DNA]</scope>
    <source>
        <strain evidence="3 4">KN72</strain>
    </source>
</reference>
<name>A0A7Y0E0C8_9PROT</name>
<proteinExistence type="predicted"/>
<dbReference type="Proteomes" id="UP000539372">
    <property type="component" value="Unassembled WGS sequence"/>
</dbReference>
<protein>
    <recommendedName>
        <fullName evidence="5">Antifreeze glycopeptide polyprotein</fullName>
    </recommendedName>
</protein>
<feature type="region of interest" description="Disordered" evidence="1">
    <location>
        <begin position="38"/>
        <end position="57"/>
    </location>
</feature>
<comment type="caution">
    <text evidence="3">The sequence shown here is derived from an EMBL/GenBank/DDBJ whole genome shotgun (WGS) entry which is preliminary data.</text>
</comment>
<evidence type="ECO:0008006" key="5">
    <source>
        <dbReference type="Google" id="ProtNLM"/>
    </source>
</evidence>
<accession>A0A7Y0E0C8</accession>
<dbReference type="EMBL" id="JABBNT010000003">
    <property type="protein sequence ID" value="NMM44899.1"/>
    <property type="molecule type" value="Genomic_DNA"/>
</dbReference>
<gene>
    <name evidence="3" type="ORF">HH303_10455</name>
</gene>
<evidence type="ECO:0000256" key="2">
    <source>
        <dbReference type="SAM" id="SignalP"/>
    </source>
</evidence>
<evidence type="ECO:0000313" key="3">
    <source>
        <dbReference type="EMBL" id="NMM44899.1"/>
    </source>
</evidence>
<dbReference type="AlphaFoldDB" id="A0A7Y0E0C8"/>
<dbReference type="RefSeq" id="WP_169625286.1">
    <property type="nucleotide sequence ID" value="NZ_JABBNT010000003.1"/>
</dbReference>
<feature type="chain" id="PRO_5030576525" description="Antifreeze glycopeptide polyprotein" evidence="2">
    <location>
        <begin position="31"/>
        <end position="626"/>
    </location>
</feature>
<keyword evidence="4" id="KW-1185">Reference proteome</keyword>
<keyword evidence="2" id="KW-0732">Signal</keyword>
<feature type="signal peptide" evidence="2">
    <location>
        <begin position="1"/>
        <end position="30"/>
    </location>
</feature>
<evidence type="ECO:0000256" key="1">
    <source>
        <dbReference type="SAM" id="MobiDB-lite"/>
    </source>
</evidence>
<evidence type="ECO:0000313" key="4">
    <source>
        <dbReference type="Proteomes" id="UP000539372"/>
    </source>
</evidence>
<sequence>MPVSRTTKSVLISAVLLGPVTLFGPRAAVAQVQLFPSESPSVESPTVDAPNSPDAGAVPVPAMPEMPSLSAPAGIAVEDLGGVDVEAVGALHPDDTALPVTLWSGLSRDSILALIDGVTGAGGYPAARDLVRRLLLSAASLPPKSGSDASGKILDARVSALTRLGFTTDAAALARVGATSLSGADGSASGGANGAEAEAEAQLAAFDLPAACGTAAGNSGSASPDAFWAKLLAFCQAVAGQTDQASLSAQTLADTGVEDPLYFSLMETLTLGLSAQTSGMTAKGPLHYALLRQTAAPVPDGTDDPLIRQLALQQGAGLDAMEAAAVSGQVSPDRLAEAYRAEAFKASALDAPFEVLDKISPPAARALLLQVLDRWDIPALRAEAVAVALDRARGDGVLLAVAPVFAMAAADIEPSADLLWFAETAARMFYVTGDLDRARRWHGLLRNALSISTEASESDSRLWHLAVLSGEAGPALARAASGWRDAVIAGAEDKDAGAAHADFLRAVVDAATGRTPLESDSGLRALAMAEGAMAEGGMAEGAIADRHAMGPLQARLLSLAAGQKRVGETALLAAAALDAAGTENPDPASLVTIVGALSDVGLMRESHRLALEMAVLLAPAPIPAQR</sequence>
<organism evidence="3 4">
    <name type="scientific">Pacificispira spongiicola</name>
    <dbReference type="NCBI Taxonomy" id="2729598"/>
    <lineage>
        <taxon>Bacteria</taxon>
        <taxon>Pseudomonadati</taxon>
        <taxon>Pseudomonadota</taxon>
        <taxon>Alphaproteobacteria</taxon>
        <taxon>Rhodospirillales</taxon>
        <taxon>Rhodospirillaceae</taxon>
        <taxon>Pacificispira</taxon>
    </lineage>
</organism>